<evidence type="ECO:0000259" key="9">
    <source>
        <dbReference type="Pfam" id="PF07715"/>
    </source>
</evidence>
<evidence type="ECO:0000256" key="6">
    <source>
        <dbReference type="ARBA" id="ARBA00023237"/>
    </source>
</evidence>
<dbReference type="InterPro" id="IPR012910">
    <property type="entry name" value="Plug_dom"/>
</dbReference>
<dbReference type="InterPro" id="IPR039426">
    <property type="entry name" value="TonB-dep_rcpt-like"/>
</dbReference>
<evidence type="ECO:0000313" key="11">
    <source>
        <dbReference type="Proteomes" id="UP000095552"/>
    </source>
</evidence>
<reference evidence="10 11" key="1">
    <citation type="submission" date="2016-08" db="EMBL/GenBank/DDBJ databases">
        <title>Draft genome of Fabibacter sp. strain SK-8.</title>
        <authorList>
            <person name="Wong S.-K."/>
            <person name="Hamasaki K."/>
            <person name="Yoshizawa S."/>
        </authorList>
    </citation>
    <scope>NUCLEOTIDE SEQUENCE [LARGE SCALE GENOMIC DNA]</scope>
    <source>
        <strain evidence="10 11">SK-8</strain>
    </source>
</reference>
<dbReference type="AlphaFoldDB" id="A0A1E5T6Z1"/>
<keyword evidence="4 7" id="KW-0812">Transmembrane</keyword>
<evidence type="ECO:0000256" key="8">
    <source>
        <dbReference type="SAM" id="MobiDB-lite"/>
    </source>
</evidence>
<proteinExistence type="inferred from homology"/>
<evidence type="ECO:0000313" key="10">
    <source>
        <dbReference type="EMBL" id="OEK07067.1"/>
    </source>
</evidence>
<name>A0A1E5T6Z1_9BACT</name>
<dbReference type="Gene3D" id="2.170.130.10">
    <property type="entry name" value="TonB-dependent receptor, plug domain"/>
    <property type="match status" value="1"/>
</dbReference>
<accession>A0A1E5T6Z1</accession>
<dbReference type="OrthoDB" id="9782587at2"/>
<keyword evidence="3 7" id="KW-1134">Transmembrane beta strand</keyword>
<comment type="caution">
    <text evidence="10">The sequence shown here is derived from an EMBL/GenBank/DDBJ whole genome shotgun (WGS) entry which is preliminary data.</text>
</comment>
<protein>
    <recommendedName>
        <fullName evidence="9">TonB-dependent receptor plug domain-containing protein</fullName>
    </recommendedName>
</protein>
<organism evidence="10 11">
    <name type="scientific">Roseivirga misakiensis</name>
    <dbReference type="NCBI Taxonomy" id="1563681"/>
    <lineage>
        <taxon>Bacteria</taxon>
        <taxon>Pseudomonadati</taxon>
        <taxon>Bacteroidota</taxon>
        <taxon>Cytophagia</taxon>
        <taxon>Cytophagales</taxon>
        <taxon>Roseivirgaceae</taxon>
        <taxon>Roseivirga</taxon>
    </lineage>
</organism>
<dbReference type="SUPFAM" id="SSF56935">
    <property type="entry name" value="Porins"/>
    <property type="match status" value="1"/>
</dbReference>
<keyword evidence="6 7" id="KW-0998">Cell outer membrane</keyword>
<comment type="subcellular location">
    <subcellularLocation>
        <location evidence="1 7">Cell outer membrane</location>
        <topology evidence="1 7">Multi-pass membrane protein</topology>
    </subcellularLocation>
</comment>
<dbReference type="PANTHER" id="PTHR30069">
    <property type="entry name" value="TONB-DEPENDENT OUTER MEMBRANE RECEPTOR"/>
    <property type="match status" value="1"/>
</dbReference>
<evidence type="ECO:0000256" key="7">
    <source>
        <dbReference type="PROSITE-ProRule" id="PRU01360"/>
    </source>
</evidence>
<keyword evidence="11" id="KW-1185">Reference proteome</keyword>
<dbReference type="Gene3D" id="2.40.170.20">
    <property type="entry name" value="TonB-dependent receptor, beta-barrel domain"/>
    <property type="match status" value="1"/>
</dbReference>
<dbReference type="Proteomes" id="UP000095552">
    <property type="component" value="Unassembled WGS sequence"/>
</dbReference>
<evidence type="ECO:0000256" key="5">
    <source>
        <dbReference type="ARBA" id="ARBA00023136"/>
    </source>
</evidence>
<sequence length="752" mass="83397">MRQSIICLVLFLCFSATALFSQDLIIKDELLTPLNGATVLLLPDSTVLTSNSMGEVIVENAQASEAVISFVGYQSQKITLANGIRKVVVLKRSAQNLNDAVVEGFLRNESIEKQAGSIAKLSSRNLKRFDEQSLVNAVNTIPGVRFEQRASASYRVSIRGSSIRSPFGVRNVKVYWNGIPFTEPGGNTFLNLLDLTNTSSLEIIKGPAASIYGAGNGGVIKIQSTNLADLANATTISATAGSYGLLRLSGGMNTLKENSSLTFKFSRQKSDGYREHNAMDRKTLEFDGLFFPDRKRTISTSLLYSDLFYEIPGGLNPDQRDENPRQSRPNSIERNSSVANELFLFKVGQEYVISKTWQNTTDLSLSASKFENPFILDFKRDNQQVFSGRTLFDKDLMIGGKPANWSTGFEYQRSFFDGKNFGNVAGQADTIRFADEIESKQSILFTNLSYNVSDGLNLTVGLSRNSLSYDIDRTIDKINNNPQGLLKEFDAVWSPRLAISKNLGSDFSAHFSVMSGFSPPTTTEVRTNEGSLNSALQAEKGLNYEFNFRGAALKNKLSFDLSLFYFELQDAITTFTDMNGVVLFRNSGETRQTGLELATKMDWIKASNSTIADLNTTVAYTYHNFEFEDYIDDGDDFSGNALPGTAPHVVNIQTDLSFSNGLYANLTYHYSDPIPLNDSNTFFSNAYNLLNLRIGYEGGFKDGSRYEIFAGIDNLLDVSYSLGNDLNAFGRRYFQPAADQNYYFGIKLKLNN</sequence>
<gene>
    <name evidence="10" type="ORF">BFP71_05260</name>
</gene>
<keyword evidence="2 7" id="KW-0813">Transport</keyword>
<dbReference type="InterPro" id="IPR037066">
    <property type="entry name" value="Plug_dom_sf"/>
</dbReference>
<evidence type="ECO:0000256" key="4">
    <source>
        <dbReference type="ARBA" id="ARBA00022692"/>
    </source>
</evidence>
<dbReference type="STRING" id="1563681.BFP71_05260"/>
<dbReference type="GO" id="GO:0009279">
    <property type="term" value="C:cell outer membrane"/>
    <property type="evidence" value="ECO:0007669"/>
    <property type="project" value="UniProtKB-SubCell"/>
</dbReference>
<dbReference type="Pfam" id="PF07715">
    <property type="entry name" value="Plug"/>
    <property type="match status" value="1"/>
</dbReference>
<dbReference type="InterPro" id="IPR036942">
    <property type="entry name" value="Beta-barrel_TonB_sf"/>
</dbReference>
<dbReference type="PANTHER" id="PTHR30069:SF28">
    <property type="entry name" value="TONB-DEPENDENT RECEPTOR YNCD-RELATED"/>
    <property type="match status" value="1"/>
</dbReference>
<dbReference type="EMBL" id="MDGQ01000003">
    <property type="protein sequence ID" value="OEK07067.1"/>
    <property type="molecule type" value="Genomic_DNA"/>
</dbReference>
<evidence type="ECO:0000256" key="1">
    <source>
        <dbReference type="ARBA" id="ARBA00004571"/>
    </source>
</evidence>
<feature type="domain" description="TonB-dependent receptor plug" evidence="9">
    <location>
        <begin position="112"/>
        <end position="218"/>
    </location>
</feature>
<evidence type="ECO:0000256" key="3">
    <source>
        <dbReference type="ARBA" id="ARBA00022452"/>
    </source>
</evidence>
<keyword evidence="5 7" id="KW-0472">Membrane</keyword>
<feature type="region of interest" description="Disordered" evidence="8">
    <location>
        <begin position="314"/>
        <end position="333"/>
    </location>
</feature>
<comment type="similarity">
    <text evidence="7">Belongs to the TonB-dependent receptor family.</text>
</comment>
<dbReference type="PROSITE" id="PS52016">
    <property type="entry name" value="TONB_DEPENDENT_REC_3"/>
    <property type="match status" value="1"/>
</dbReference>
<dbReference type="GO" id="GO:0044718">
    <property type="term" value="P:siderophore transmembrane transport"/>
    <property type="evidence" value="ECO:0007669"/>
    <property type="project" value="TreeGrafter"/>
</dbReference>
<dbReference type="RefSeq" id="WP_069834379.1">
    <property type="nucleotide sequence ID" value="NZ_MDGQ01000003.1"/>
</dbReference>
<dbReference type="GO" id="GO:0015344">
    <property type="term" value="F:siderophore uptake transmembrane transporter activity"/>
    <property type="evidence" value="ECO:0007669"/>
    <property type="project" value="TreeGrafter"/>
</dbReference>
<evidence type="ECO:0000256" key="2">
    <source>
        <dbReference type="ARBA" id="ARBA00022448"/>
    </source>
</evidence>